<feature type="compositionally biased region" description="Low complexity" evidence="3">
    <location>
        <begin position="1418"/>
        <end position="1430"/>
    </location>
</feature>
<feature type="region of interest" description="Disordered" evidence="3">
    <location>
        <begin position="2107"/>
        <end position="2217"/>
    </location>
</feature>
<feature type="compositionally biased region" description="Polar residues" evidence="3">
    <location>
        <begin position="1431"/>
        <end position="1440"/>
    </location>
</feature>
<evidence type="ECO:0000256" key="1">
    <source>
        <dbReference type="ARBA" id="ARBA00022741"/>
    </source>
</evidence>
<dbReference type="PANTHER" id="PTHR24346">
    <property type="entry name" value="MAP/MICROTUBULE AFFINITY-REGULATING KINASE"/>
    <property type="match status" value="1"/>
</dbReference>
<feature type="region of interest" description="Disordered" evidence="3">
    <location>
        <begin position="1792"/>
        <end position="1836"/>
    </location>
</feature>
<feature type="compositionally biased region" description="Polar residues" evidence="3">
    <location>
        <begin position="1178"/>
        <end position="1200"/>
    </location>
</feature>
<comment type="caution">
    <text evidence="5">The sequence shown here is derived from an EMBL/GenBank/DDBJ whole genome shotgun (WGS) entry which is preliminary data.</text>
</comment>
<evidence type="ECO:0000259" key="4">
    <source>
        <dbReference type="PROSITE" id="PS50011"/>
    </source>
</evidence>
<feature type="compositionally biased region" description="Low complexity" evidence="3">
    <location>
        <begin position="2184"/>
        <end position="2206"/>
    </location>
</feature>
<feature type="region of interest" description="Disordered" evidence="3">
    <location>
        <begin position="879"/>
        <end position="906"/>
    </location>
</feature>
<feature type="compositionally biased region" description="Polar residues" evidence="3">
    <location>
        <begin position="1261"/>
        <end position="1270"/>
    </location>
</feature>
<feature type="region of interest" description="Disordered" evidence="3">
    <location>
        <begin position="1505"/>
        <end position="1558"/>
    </location>
</feature>
<feature type="compositionally biased region" description="Polar residues" evidence="3">
    <location>
        <begin position="488"/>
        <end position="497"/>
    </location>
</feature>
<feature type="region of interest" description="Disordered" evidence="3">
    <location>
        <begin position="231"/>
        <end position="264"/>
    </location>
</feature>
<feature type="region of interest" description="Disordered" evidence="3">
    <location>
        <begin position="752"/>
        <end position="777"/>
    </location>
</feature>
<feature type="compositionally biased region" description="Polar residues" evidence="3">
    <location>
        <begin position="2260"/>
        <end position="2276"/>
    </location>
</feature>
<feature type="compositionally biased region" description="Polar residues" evidence="3">
    <location>
        <begin position="231"/>
        <end position="242"/>
    </location>
</feature>
<feature type="compositionally biased region" description="Polar residues" evidence="3">
    <location>
        <begin position="1876"/>
        <end position="1888"/>
    </location>
</feature>
<feature type="region of interest" description="Disordered" evidence="3">
    <location>
        <begin position="979"/>
        <end position="1005"/>
    </location>
</feature>
<feature type="non-terminal residue" evidence="5">
    <location>
        <position position="1"/>
    </location>
</feature>
<feature type="region of interest" description="Disordered" evidence="3">
    <location>
        <begin position="1090"/>
        <end position="1137"/>
    </location>
</feature>
<feature type="region of interest" description="Disordered" evidence="3">
    <location>
        <begin position="1701"/>
        <end position="1753"/>
    </location>
</feature>
<feature type="compositionally biased region" description="Basic and acidic residues" evidence="3">
    <location>
        <begin position="1286"/>
        <end position="1297"/>
    </location>
</feature>
<feature type="region of interest" description="Disordered" evidence="3">
    <location>
        <begin position="1663"/>
        <end position="1686"/>
    </location>
</feature>
<keyword evidence="6" id="KW-1185">Reference proteome</keyword>
<feature type="region of interest" description="Disordered" evidence="3">
    <location>
        <begin position="2258"/>
        <end position="2301"/>
    </location>
</feature>
<evidence type="ECO:0000256" key="3">
    <source>
        <dbReference type="SAM" id="MobiDB-lite"/>
    </source>
</evidence>
<feature type="compositionally biased region" description="Polar residues" evidence="3">
    <location>
        <begin position="673"/>
        <end position="688"/>
    </location>
</feature>
<gene>
    <name evidence="5" type="primary">NUAK1</name>
    <name evidence="5" type="ORF">GZH46_02664</name>
</gene>
<dbReference type="PROSITE" id="PS50011">
    <property type="entry name" value="PROTEIN_KINASE_DOM"/>
    <property type="match status" value="1"/>
</dbReference>
<dbReference type="InterPro" id="IPR000719">
    <property type="entry name" value="Prot_kinase_dom"/>
</dbReference>
<feature type="compositionally biased region" description="Polar residues" evidence="3">
    <location>
        <begin position="1518"/>
        <end position="1534"/>
    </location>
</feature>
<feature type="region of interest" description="Disordered" evidence="3">
    <location>
        <begin position="449"/>
        <end position="613"/>
    </location>
</feature>
<reference evidence="5 6" key="1">
    <citation type="submission" date="2020-10" db="EMBL/GenBank/DDBJ databases">
        <authorList>
            <person name="Klimov P.B."/>
            <person name="Dyachkov S.M."/>
            <person name="Chetverikov P.E."/>
        </authorList>
    </citation>
    <scope>NUCLEOTIDE SEQUENCE [LARGE SCALE GENOMIC DNA]</scope>
    <source>
        <strain evidence="5">BMOC 18-1129-001#AD2665</strain>
        <tissue evidence="5">Entire mites</tissue>
    </source>
</reference>
<feature type="compositionally biased region" description="Polar residues" evidence="3">
    <location>
        <begin position="1804"/>
        <end position="1822"/>
    </location>
</feature>
<dbReference type="SUPFAM" id="SSF56112">
    <property type="entry name" value="Protein kinase-like (PK-like)"/>
    <property type="match status" value="1"/>
</dbReference>
<feature type="domain" description="Protein kinase" evidence="4">
    <location>
        <begin position="1"/>
        <end position="126"/>
    </location>
</feature>
<organism evidence="5 6">
    <name type="scientific">Fragariocoptes setiger</name>
    <dbReference type="NCBI Taxonomy" id="1670756"/>
    <lineage>
        <taxon>Eukaryota</taxon>
        <taxon>Metazoa</taxon>
        <taxon>Ecdysozoa</taxon>
        <taxon>Arthropoda</taxon>
        <taxon>Chelicerata</taxon>
        <taxon>Arachnida</taxon>
        <taxon>Acari</taxon>
        <taxon>Acariformes</taxon>
        <taxon>Trombidiformes</taxon>
        <taxon>Prostigmata</taxon>
        <taxon>Eupodina</taxon>
        <taxon>Eriophyoidea</taxon>
        <taxon>Phytoptidae</taxon>
        <taxon>Fragariocoptes</taxon>
    </lineage>
</organism>
<dbReference type="Proteomes" id="UP000825002">
    <property type="component" value="Unassembled WGS sequence"/>
</dbReference>
<keyword evidence="1" id="KW-0547">Nucleotide-binding</keyword>
<feature type="region of interest" description="Disordered" evidence="3">
    <location>
        <begin position="673"/>
        <end position="702"/>
    </location>
</feature>
<feature type="compositionally biased region" description="Polar residues" evidence="3">
    <location>
        <begin position="1385"/>
        <end position="1417"/>
    </location>
</feature>
<dbReference type="InterPro" id="IPR011009">
    <property type="entry name" value="Kinase-like_dom_sf"/>
</dbReference>
<evidence type="ECO:0000313" key="5">
    <source>
        <dbReference type="EMBL" id="KAG9508831.1"/>
    </source>
</evidence>
<keyword evidence="2" id="KW-0067">ATP-binding</keyword>
<feature type="compositionally biased region" description="Low complexity" evidence="3">
    <location>
        <begin position="1742"/>
        <end position="1753"/>
    </location>
</feature>
<evidence type="ECO:0000256" key="2">
    <source>
        <dbReference type="ARBA" id="ARBA00022840"/>
    </source>
</evidence>
<feature type="compositionally biased region" description="Polar residues" evidence="3">
    <location>
        <begin position="842"/>
        <end position="858"/>
    </location>
</feature>
<feature type="compositionally biased region" description="Polar residues" evidence="3">
    <location>
        <begin position="1335"/>
        <end position="1362"/>
    </location>
</feature>
<feature type="compositionally biased region" description="Polar residues" evidence="3">
    <location>
        <begin position="896"/>
        <end position="906"/>
    </location>
</feature>
<feature type="region of interest" description="Disordered" evidence="3">
    <location>
        <begin position="1876"/>
        <end position="1896"/>
    </location>
</feature>
<feature type="compositionally biased region" description="Low complexity" evidence="3">
    <location>
        <begin position="979"/>
        <end position="990"/>
    </location>
</feature>
<feature type="compositionally biased region" description="Basic residues" evidence="3">
    <location>
        <begin position="523"/>
        <end position="535"/>
    </location>
</feature>
<dbReference type="EMBL" id="JAIFTH010000912">
    <property type="protein sequence ID" value="KAG9508831.1"/>
    <property type="molecule type" value="Genomic_DNA"/>
</dbReference>
<dbReference type="Gene3D" id="1.10.510.10">
    <property type="entry name" value="Transferase(Phosphotransferase) domain 1"/>
    <property type="match status" value="1"/>
</dbReference>
<feature type="compositionally biased region" description="Low complexity" evidence="3">
    <location>
        <begin position="538"/>
        <end position="569"/>
    </location>
</feature>
<protein>
    <submittedName>
        <fullName evidence="5">NUAK family SNF1-like kinase 1</fullName>
    </submittedName>
</protein>
<feature type="compositionally biased region" description="Low complexity" evidence="3">
    <location>
        <begin position="1792"/>
        <end position="1803"/>
    </location>
</feature>
<feature type="region of interest" description="Disordered" evidence="3">
    <location>
        <begin position="188"/>
        <end position="218"/>
    </location>
</feature>
<feature type="region of interest" description="Disordered" evidence="3">
    <location>
        <begin position="1335"/>
        <end position="1440"/>
    </location>
</feature>
<name>A0ABQ7S5X6_9ACAR</name>
<feature type="region of interest" description="Disordered" evidence="3">
    <location>
        <begin position="1257"/>
        <end position="1297"/>
    </location>
</feature>
<evidence type="ECO:0000313" key="6">
    <source>
        <dbReference type="Proteomes" id="UP000825002"/>
    </source>
</evidence>
<accession>A0ABQ7S5X6</accession>
<dbReference type="PANTHER" id="PTHR24346:SF93">
    <property type="entry name" value="NUAK FAMILY SNF1-LIKE KINASE 1"/>
    <property type="match status" value="1"/>
</dbReference>
<feature type="compositionally biased region" description="Polar residues" evidence="3">
    <location>
        <begin position="2136"/>
        <end position="2165"/>
    </location>
</feature>
<feature type="compositionally biased region" description="Polar residues" evidence="3">
    <location>
        <begin position="1706"/>
        <end position="1732"/>
    </location>
</feature>
<dbReference type="Pfam" id="PF00069">
    <property type="entry name" value="Pkinase"/>
    <property type="match status" value="1"/>
</dbReference>
<feature type="region of interest" description="Disordered" evidence="3">
    <location>
        <begin position="837"/>
        <end position="861"/>
    </location>
</feature>
<dbReference type="SMART" id="SM00220">
    <property type="entry name" value="S_TKc"/>
    <property type="match status" value="1"/>
</dbReference>
<feature type="compositionally biased region" description="Polar residues" evidence="3">
    <location>
        <begin position="2107"/>
        <end position="2124"/>
    </location>
</feature>
<feature type="compositionally biased region" description="Low complexity" evidence="3">
    <location>
        <begin position="1271"/>
        <end position="1285"/>
    </location>
</feature>
<sequence length="2301" mass="253263">LENILLDEKNNAKIADFGLSNVFDSKHFLRTFCGSPLYASPEIVNGSPYHGPEVDCWSLGVLLYTLVYGAMPFDGTNFKRLVKQISESSYVEPKRRSPASPLIRKLLTADPRKRATIIDICQDPWVNGHNDSTNPRTDELLMASNTDEQNNLGPSLLKVAEDMANLTPVRFDILLALAPISPPAIKDYSGREHPLQSIGNIHPPIDENQDPETVGELSVDPQDQRVAVNNNLSSKRQASQMSVCDATNPERPLIDSNLNHDNNRDTSMELVETQNSVASWRQHEPKRTRKSASITLASRSTASIIQDPEQHNQVDVDTDNGTQQQDQKPAIFNWTATVSTRLTPSTSVCSMTGRTYDSAILQEQIAVSPTVTNVIGSSDNTQSVFNEEPVHRIVVEPQVQCELATSVSVSKVELSDQNCLFPTSMPAEATSIASDLSSLGESCTRDGVTSLISETDQPRLVRTEDDEPSTEGESSTKPSLDAAKNKKSVSSEVSIAPTNEKKKTIKKKTKSDTTEGECVSTRPAKKKVVMKKKKKATSDSQNESSGQDSSSNLDNNAQQQQDQQPQASQKLVKTKPPKPPGPGKIKIPTSFRTDPNKVDPAATPSTAPVPRRSSMPIGFSSIVADVSRKIFSPTETNTPAKTPTPVPIPLSVCRVSETKASFERRASICLAESSNTSSNKVNNRSARTSPDDNVFSSTANEAEQGSLNADCVMDITTYTMTKTNENDREQQIQETNMSDIISSLERLRDAAQADDENDTVNSNLENLKAPSKSPESKCSIVEPKHVDVGIQCDASTLHLNISDDAHDGRSDSVETIRASDTVIDTQKQVYLKQDEKSMVPVESSNKQHQVSQQWSEKTQPLEAPKGIVRSSIEITINPSQKSTRLTHSNERRHGSQDSMHSKVSSIEQGNICPAPISRSYKKITFTKDGACITESGKIYSSDTNDGSSMTRIERKSKFTHYPSSVSLASELGSPRFQSSSEFAHSSLESSGTHRSGRDPQFNDAPFKMNAPDSMCMFSDVKRSESNSSCSSSSTDAFEDIFDTWTHGGDNFFNQDFGRIRNLFAKSSNFGMKHSPFSSSFFKLAERPPSSSVAQYHRPNKEPTIFDEATRYSSLRRPRRQRNEHMNDPNIGSAEQTQTSSSIFDIFEGNSHMFANPSPQFMFPKPIGTMGARRAWKGSTPTLSNAHQRESASAFSSTSVTPDTAQSGDLWRFIKPVHMSTGDDLRLPKFEPIYPTTSSVLHDCWPYDHWTSALPPVEQTKRSSSAKASYPQQHQIQQYKQSSQKQVQEERSPMQQRHIDTEAVSGKPPAFGHIQSSSSRNSLSAAMNNLNLGVRRTSSVDQVPTHNQQLVKKQERQTNQVSVREQGPNKIDQMVQVEKSSHRCVEQSSSSAISDNMLSGQTLVSSTKSQSSEFSAQVRSSQSISRNNSSSELTNASAQENSMSRIEEWLKRSSELSQLNRPLVNSINDMAPSNEFKASHQQQKAYSPHVEQLSSVYRSLREAVHVTDKSKKQMPRTPTEGNQQQSSEMINSDSDGIQALHSTSSSMSSLQQHRSKVSSSIEINVGNQSSIDKYESLINSQKTMQSHSSTMLCGSSSALSDASSSRSLHQNQQVHQSQHQIQNLDQPIMPCNSPMSNESVSTFKAASSAASSRSSRVRRTIITSGSGQSTRLMSTSSMHSEASNREQMLSVTDSDTNLLDLDEPWETNRSSTAPIRMQKQFNWNETSQHQQRTSRMRELSPTSGELESEFSSSSLLDQLRSHGYRSIMNQRLSNMSSSASQRHTCTGFVSSASLSMGGSSPSLAQQQPNYNDPSSAETSSTSRALGDRPQSRTFGAISSCDADSSAMAHSEHHQNTTVADINCRTPVPVMNNQSDACNSSADHISSSNAEPGDRCTSPVLSRATLEMQIRRMRETEEFLASLNNPVNSSSTFDPLNRFEPTTSLVSGVDSNLMVASTASMCHSWRPGLSQLPAYRTSATSYEGGPYTAPVISGNYRSPITPTIRPSSQVYETTNNSNQVHGFMARSYIPRLANTNIKAKSDLYRSNIVTSNSHQLNLDSSMYRSETTNIADDDIDPELNAYRPSAYTPKTVVSKTSDRMTNFTNRLSRYQSRNARRNSTGGNRSVSPMIEARGSIDRSVSITDHSVTSAQSTRFNSTRVSSMNSRSKNNDDGVGGSDKKLRARDSSISSSISSVRQRVRSSSTSNTNEVKPSTSSSLSVKYEKLARELNNDDRLSSRETLEERIKRKSYLCRVGSAKITPSLGNRSRKNSFSQSGQTEDGDDTGRRRQSIDATVDCENNNNQ</sequence>
<proteinExistence type="predicted"/>
<feature type="compositionally biased region" description="Polar residues" evidence="3">
    <location>
        <begin position="2207"/>
        <end position="2217"/>
    </location>
</feature>
<feature type="region of interest" description="Disordered" evidence="3">
    <location>
        <begin position="1176"/>
        <end position="1200"/>
    </location>
</feature>